<feature type="domain" description="Alcohol dehydrogenase-like N-terminal" evidence="3">
    <location>
        <begin position="47"/>
        <end position="149"/>
    </location>
</feature>
<keyword evidence="1" id="KW-0560">Oxidoreductase</keyword>
<feature type="domain" description="Alcohol dehydrogenase-like C-terminal" evidence="2">
    <location>
        <begin position="190"/>
        <end position="311"/>
    </location>
</feature>
<dbReference type="InterPro" id="IPR036291">
    <property type="entry name" value="NAD(P)-bd_dom_sf"/>
</dbReference>
<evidence type="ECO:0000313" key="4">
    <source>
        <dbReference type="EMBL" id="SHH17730.1"/>
    </source>
</evidence>
<name>A0A1M5QVG1_9RHOB</name>
<evidence type="ECO:0000256" key="1">
    <source>
        <dbReference type="ARBA" id="ARBA00023002"/>
    </source>
</evidence>
<evidence type="ECO:0000259" key="2">
    <source>
        <dbReference type="Pfam" id="PF00107"/>
    </source>
</evidence>
<dbReference type="CDD" id="cd08261">
    <property type="entry name" value="Zn_ADH7"/>
    <property type="match status" value="1"/>
</dbReference>
<dbReference type="AlphaFoldDB" id="A0A1M5QVG1"/>
<dbReference type="InterPro" id="IPR011032">
    <property type="entry name" value="GroES-like_sf"/>
</dbReference>
<dbReference type="InterPro" id="IPR013154">
    <property type="entry name" value="ADH-like_N"/>
</dbReference>
<accession>A0A1M5QVG1</accession>
<organism evidence="4 5">
    <name type="scientific">Cognatishimia maritima</name>
    <dbReference type="NCBI Taxonomy" id="870908"/>
    <lineage>
        <taxon>Bacteria</taxon>
        <taxon>Pseudomonadati</taxon>
        <taxon>Pseudomonadota</taxon>
        <taxon>Alphaproteobacteria</taxon>
        <taxon>Rhodobacterales</taxon>
        <taxon>Paracoccaceae</taxon>
        <taxon>Cognatishimia</taxon>
    </lineage>
</organism>
<dbReference type="PANTHER" id="PTHR43401">
    <property type="entry name" value="L-THREONINE 3-DEHYDROGENASE"/>
    <property type="match status" value="1"/>
</dbReference>
<gene>
    <name evidence="4" type="ORF">SAMN04488044_2109</name>
</gene>
<dbReference type="PANTHER" id="PTHR43401:SF2">
    <property type="entry name" value="L-THREONINE 3-DEHYDROGENASE"/>
    <property type="match status" value="1"/>
</dbReference>
<proteinExistence type="predicted"/>
<dbReference type="InterPro" id="IPR050129">
    <property type="entry name" value="Zn_alcohol_dh"/>
</dbReference>
<dbReference type="Proteomes" id="UP000184211">
    <property type="component" value="Unassembled WGS sequence"/>
</dbReference>
<reference evidence="5" key="1">
    <citation type="submission" date="2016-11" db="EMBL/GenBank/DDBJ databases">
        <authorList>
            <person name="Varghese N."/>
            <person name="Submissions S."/>
        </authorList>
    </citation>
    <scope>NUCLEOTIDE SEQUENCE [LARGE SCALE GENOMIC DNA]</scope>
    <source>
        <strain evidence="5">DSM 28223</strain>
    </source>
</reference>
<dbReference type="STRING" id="870908.SAMN04488044_2109"/>
<dbReference type="SUPFAM" id="SSF50129">
    <property type="entry name" value="GroES-like"/>
    <property type="match status" value="1"/>
</dbReference>
<dbReference type="Pfam" id="PF00107">
    <property type="entry name" value="ADH_zinc_N"/>
    <property type="match status" value="1"/>
</dbReference>
<dbReference type="GO" id="GO:0016491">
    <property type="term" value="F:oxidoreductase activity"/>
    <property type="evidence" value="ECO:0007669"/>
    <property type="project" value="UniProtKB-KW"/>
</dbReference>
<dbReference type="Pfam" id="PF08240">
    <property type="entry name" value="ADH_N"/>
    <property type="match status" value="1"/>
</dbReference>
<dbReference type="SUPFAM" id="SSF51735">
    <property type="entry name" value="NAD(P)-binding Rossmann-fold domains"/>
    <property type="match status" value="1"/>
</dbReference>
<protein>
    <submittedName>
        <fullName evidence="4">2-desacetyl-2-hydroxyethyl bacteriochlorophyllide A dehydrogenase</fullName>
    </submittedName>
</protein>
<dbReference type="InterPro" id="IPR013149">
    <property type="entry name" value="ADH-like_C"/>
</dbReference>
<dbReference type="Gene3D" id="3.90.180.10">
    <property type="entry name" value="Medium-chain alcohol dehydrogenases, catalytic domain"/>
    <property type="match status" value="1"/>
</dbReference>
<sequence length="355" mass="38374">MWVCVIARTTRSERLGKLAHNLVKMGVVEAPNRFEIQLREPETDIPDDWVLIDICAVGLCGTDYHIYQGKHPFLNYPRVIGHELSGRVTQDTGAWKAGDLVVINPYISCGDCRPCHRGKPNCCRNIEVLGVHRDGGMAPQIAVPSQNLYSAIGLSAIQAAMVEFLAIGAHAVRRSEVTEGDRVLVAGIGPIGIGVALFSRLLGAEVTLLDLSAQRLAMAKDQFDFQVSCTSISEAIAESGGDGYDVVFDATGHAGAINTGFEAVAHGGTYVLVSVVKDDITFSDPEFHKREMRLIGSRNALQSDFDWVISAMRDGLINSSALCSSVITLEELAEQMPSLAHARDDLIKVVVEFGP</sequence>
<keyword evidence="5" id="KW-1185">Reference proteome</keyword>
<evidence type="ECO:0000259" key="3">
    <source>
        <dbReference type="Pfam" id="PF08240"/>
    </source>
</evidence>
<dbReference type="Gene3D" id="3.40.50.720">
    <property type="entry name" value="NAD(P)-binding Rossmann-like Domain"/>
    <property type="match status" value="1"/>
</dbReference>
<dbReference type="EMBL" id="FQWM01000003">
    <property type="protein sequence ID" value="SHH17730.1"/>
    <property type="molecule type" value="Genomic_DNA"/>
</dbReference>
<evidence type="ECO:0000313" key="5">
    <source>
        <dbReference type="Proteomes" id="UP000184211"/>
    </source>
</evidence>